<protein>
    <submittedName>
        <fullName evidence="1">Uncharacterized protein</fullName>
    </submittedName>
</protein>
<gene>
    <name evidence="1" type="ORF">BC008_23745</name>
</gene>
<sequence length="66" mass="8109">MTTISHLKKLTNLKIRGLLFKQKRVSNRVEQKYLPSQPWHSMIDYLFTQIQEPEYQDYKLDFRVYC</sequence>
<comment type="caution">
    <text evidence="1">The sequence shown here is derived from an EMBL/GenBank/DDBJ whole genome shotgun (WGS) entry which is preliminary data.</text>
</comment>
<accession>A0A0V7ZNI4</accession>
<proteinExistence type="predicted"/>
<organism evidence="1 2">
    <name type="scientific">Mastigocoleus testarum BC008</name>
    <dbReference type="NCBI Taxonomy" id="371196"/>
    <lineage>
        <taxon>Bacteria</taxon>
        <taxon>Bacillati</taxon>
        <taxon>Cyanobacteriota</taxon>
        <taxon>Cyanophyceae</taxon>
        <taxon>Nostocales</taxon>
        <taxon>Hapalosiphonaceae</taxon>
        <taxon>Mastigocoleus</taxon>
    </lineage>
</organism>
<evidence type="ECO:0000313" key="2">
    <source>
        <dbReference type="Proteomes" id="UP000053372"/>
    </source>
</evidence>
<reference evidence="1 2" key="1">
    <citation type="journal article" date="2015" name="Genome Announc.">
        <title>Draft Genome of the Euendolithic (true boring) Cyanobacterium Mastigocoleus testarum strain BC008.</title>
        <authorList>
            <person name="Guida B.S."/>
            <person name="Garcia-Pichel F."/>
        </authorList>
    </citation>
    <scope>NUCLEOTIDE SEQUENCE [LARGE SCALE GENOMIC DNA]</scope>
    <source>
        <strain evidence="1 2">BC008</strain>
    </source>
</reference>
<dbReference type="AlphaFoldDB" id="A0A0V7ZNI4"/>
<evidence type="ECO:0000313" key="1">
    <source>
        <dbReference type="EMBL" id="KST65992.1"/>
    </source>
</evidence>
<keyword evidence="2" id="KW-1185">Reference proteome</keyword>
<dbReference type="Proteomes" id="UP000053372">
    <property type="component" value="Unassembled WGS sequence"/>
</dbReference>
<name>A0A0V7ZNI4_9CYAN</name>
<dbReference type="EMBL" id="LMTZ01000101">
    <property type="protein sequence ID" value="KST65992.1"/>
    <property type="molecule type" value="Genomic_DNA"/>
</dbReference>